<evidence type="ECO:0000313" key="1">
    <source>
        <dbReference type="EMBL" id="CAB1433066.1"/>
    </source>
</evidence>
<dbReference type="AlphaFoldDB" id="A0A9N7YPV9"/>
<evidence type="ECO:0000313" key="2">
    <source>
        <dbReference type="Proteomes" id="UP001153269"/>
    </source>
</evidence>
<gene>
    <name evidence="1" type="ORF">PLEPLA_LOCUS21154</name>
</gene>
<reference evidence="1" key="1">
    <citation type="submission" date="2020-03" db="EMBL/GenBank/DDBJ databases">
        <authorList>
            <person name="Weist P."/>
        </authorList>
    </citation>
    <scope>NUCLEOTIDE SEQUENCE</scope>
</reference>
<keyword evidence="2" id="KW-1185">Reference proteome</keyword>
<name>A0A9N7YPV9_PLEPL</name>
<organism evidence="1 2">
    <name type="scientific">Pleuronectes platessa</name>
    <name type="common">European plaice</name>
    <dbReference type="NCBI Taxonomy" id="8262"/>
    <lineage>
        <taxon>Eukaryota</taxon>
        <taxon>Metazoa</taxon>
        <taxon>Chordata</taxon>
        <taxon>Craniata</taxon>
        <taxon>Vertebrata</taxon>
        <taxon>Euteleostomi</taxon>
        <taxon>Actinopterygii</taxon>
        <taxon>Neopterygii</taxon>
        <taxon>Teleostei</taxon>
        <taxon>Neoteleostei</taxon>
        <taxon>Acanthomorphata</taxon>
        <taxon>Carangaria</taxon>
        <taxon>Pleuronectiformes</taxon>
        <taxon>Pleuronectoidei</taxon>
        <taxon>Pleuronectidae</taxon>
        <taxon>Pleuronectes</taxon>
    </lineage>
</organism>
<sequence length="131" mass="14888">MRRGNYWSSSSSSASDDSWDAFSSFSCNRGEHSWTETGRCPRGPNCKDEMLKESVIAENRLPDHEGGDGLQKKHLQRGSTHHLHTLILTPQSSHLSYFPSSNRYKITLTNHLLDFALPLKLSVRPDRFLCL</sequence>
<accession>A0A9N7YPV9</accession>
<proteinExistence type="predicted"/>
<protein>
    <submittedName>
        <fullName evidence="1">Uncharacterized protein</fullName>
    </submittedName>
</protein>
<dbReference type="Proteomes" id="UP001153269">
    <property type="component" value="Unassembled WGS sequence"/>
</dbReference>
<dbReference type="EMBL" id="CADEAL010001514">
    <property type="protein sequence ID" value="CAB1433066.1"/>
    <property type="molecule type" value="Genomic_DNA"/>
</dbReference>
<comment type="caution">
    <text evidence="1">The sequence shown here is derived from an EMBL/GenBank/DDBJ whole genome shotgun (WGS) entry which is preliminary data.</text>
</comment>